<comment type="caution">
    <text evidence="11">The sequence shown here is derived from an EMBL/GenBank/DDBJ whole genome shotgun (WGS) entry which is preliminary data.</text>
</comment>
<evidence type="ECO:0000256" key="6">
    <source>
        <dbReference type="ARBA" id="ARBA00022771"/>
    </source>
</evidence>
<comment type="catalytic activity">
    <reaction evidence="1">
        <text>[E2 ubiquitin-conjugating enzyme]-S-ubiquitinyl-L-cysteine + [acceptor protein]-L-lysine = [E2 ubiquitin-conjugating enzyme]-L-cysteine + [acceptor protein]-N(6)-ubiquitinyl-L-lysine.</text>
        <dbReference type="EC" id="2.3.2.31"/>
    </reaction>
</comment>
<dbReference type="PROSITE" id="PS00518">
    <property type="entry name" value="ZF_RING_1"/>
    <property type="match status" value="1"/>
</dbReference>
<dbReference type="InterPro" id="IPR044066">
    <property type="entry name" value="TRIAD_supradom"/>
</dbReference>
<sequence length="464" mass="52127">MTAIERPPTSLGDIDEESVALILELQRQDGELLGSAAKGKQLEGSALSDSEMALNLHLEELSMASVSFSDHKIAKSIQTAIREDADTLKKLSDEELMATQDRNLSLELSGNPASKSEDVGAAPPEGVGIVEDGDAELIEKMTCIYVTGEHDGLQEGSVAGQEAEGSAWAASRPHRPRECISCGDRYHFTDVSRAPCQHEYCRQCLRQLFEGSMLDESMFPPRCCKRPLPLDKNLLFLPEEVVKTFREKAVEFSTPNRTYCHRTGCLAFIPPSRYVNGVAHCRDCAASTCVSCKGISHKGDCPHDESLQQVIDLARSEGWQRCQNCWTMVELGTGCYHMTCRCGSQFCYLCGTPYVLNYRGILAKQCHCAEWDEHRLLERAEEIDGRDHVDQVLVDDVAVANAHAERINRIMQNLRENHECDHLRWRGRPGPRECEECGDEMPLFIYECRQCNIMACRRCRYNRL</sequence>
<keyword evidence="7" id="KW-0833">Ubl conjugation pathway</keyword>
<dbReference type="GO" id="GO:0008270">
    <property type="term" value="F:zinc ion binding"/>
    <property type="evidence" value="ECO:0007669"/>
    <property type="project" value="UniProtKB-KW"/>
</dbReference>
<evidence type="ECO:0000256" key="8">
    <source>
        <dbReference type="ARBA" id="ARBA00022833"/>
    </source>
</evidence>
<evidence type="ECO:0000313" key="11">
    <source>
        <dbReference type="EMBL" id="KAK8105640.1"/>
    </source>
</evidence>
<evidence type="ECO:0000256" key="9">
    <source>
        <dbReference type="SAM" id="MobiDB-lite"/>
    </source>
</evidence>
<keyword evidence="5" id="KW-0677">Repeat</keyword>
<evidence type="ECO:0000256" key="3">
    <source>
        <dbReference type="ARBA" id="ARBA00022679"/>
    </source>
</evidence>
<dbReference type="GO" id="GO:0016567">
    <property type="term" value="P:protein ubiquitination"/>
    <property type="evidence" value="ECO:0007669"/>
    <property type="project" value="InterPro"/>
</dbReference>
<organism evidence="11 12">
    <name type="scientific">Apiospora kogelbergensis</name>
    <dbReference type="NCBI Taxonomy" id="1337665"/>
    <lineage>
        <taxon>Eukaryota</taxon>
        <taxon>Fungi</taxon>
        <taxon>Dikarya</taxon>
        <taxon>Ascomycota</taxon>
        <taxon>Pezizomycotina</taxon>
        <taxon>Sordariomycetes</taxon>
        <taxon>Xylariomycetidae</taxon>
        <taxon>Amphisphaeriales</taxon>
        <taxon>Apiosporaceae</taxon>
        <taxon>Apiospora</taxon>
    </lineage>
</organism>
<protein>
    <recommendedName>
        <fullName evidence="2">RBR-type E3 ubiquitin transferase</fullName>
        <ecNumber evidence="2">2.3.2.31</ecNumber>
    </recommendedName>
</protein>
<dbReference type="InterPro" id="IPR031127">
    <property type="entry name" value="E3_UB_ligase_RBR"/>
</dbReference>
<dbReference type="GO" id="GO:0061630">
    <property type="term" value="F:ubiquitin protein ligase activity"/>
    <property type="evidence" value="ECO:0007669"/>
    <property type="project" value="UniProtKB-EC"/>
</dbReference>
<proteinExistence type="predicted"/>
<evidence type="ECO:0000256" key="2">
    <source>
        <dbReference type="ARBA" id="ARBA00012251"/>
    </source>
</evidence>
<dbReference type="AlphaFoldDB" id="A0AAW0QNB0"/>
<evidence type="ECO:0000256" key="4">
    <source>
        <dbReference type="ARBA" id="ARBA00022723"/>
    </source>
</evidence>
<dbReference type="EMBL" id="JAQQWP010000008">
    <property type="protein sequence ID" value="KAK8105640.1"/>
    <property type="molecule type" value="Genomic_DNA"/>
</dbReference>
<keyword evidence="8" id="KW-0862">Zinc</keyword>
<dbReference type="InterPro" id="IPR017907">
    <property type="entry name" value="Znf_RING_CS"/>
</dbReference>
<accession>A0AAW0QNB0</accession>
<dbReference type="Gene3D" id="1.20.120.1750">
    <property type="match status" value="1"/>
</dbReference>
<dbReference type="InterPro" id="IPR002867">
    <property type="entry name" value="IBR_dom"/>
</dbReference>
<feature type="region of interest" description="Disordered" evidence="9">
    <location>
        <begin position="107"/>
        <end position="126"/>
    </location>
</feature>
<dbReference type="Pfam" id="PF01485">
    <property type="entry name" value="IBR"/>
    <property type="match status" value="2"/>
</dbReference>
<dbReference type="Proteomes" id="UP001392437">
    <property type="component" value="Unassembled WGS sequence"/>
</dbReference>
<dbReference type="EC" id="2.3.2.31" evidence="2"/>
<dbReference type="PANTHER" id="PTHR11685">
    <property type="entry name" value="RBR FAMILY RING FINGER AND IBR DOMAIN-CONTAINING"/>
    <property type="match status" value="1"/>
</dbReference>
<dbReference type="CDD" id="cd22584">
    <property type="entry name" value="Rcat_RBR_unk"/>
    <property type="match status" value="1"/>
</dbReference>
<dbReference type="SUPFAM" id="SSF57850">
    <property type="entry name" value="RING/U-box"/>
    <property type="match status" value="2"/>
</dbReference>
<dbReference type="PROSITE" id="PS51873">
    <property type="entry name" value="TRIAD"/>
    <property type="match status" value="1"/>
</dbReference>
<reference evidence="11 12" key="1">
    <citation type="submission" date="2023-01" db="EMBL/GenBank/DDBJ databases">
        <title>Analysis of 21 Apiospora genomes using comparative genomics revels a genus with tremendous synthesis potential of carbohydrate active enzymes and secondary metabolites.</title>
        <authorList>
            <person name="Sorensen T."/>
        </authorList>
    </citation>
    <scope>NUCLEOTIDE SEQUENCE [LARGE SCALE GENOMIC DNA]</scope>
    <source>
        <strain evidence="11 12">CBS 117206</strain>
    </source>
</reference>
<keyword evidence="3" id="KW-0808">Transferase</keyword>
<feature type="domain" description="RING-type" evidence="10">
    <location>
        <begin position="175"/>
        <end position="372"/>
    </location>
</feature>
<keyword evidence="4" id="KW-0479">Metal-binding</keyword>
<evidence type="ECO:0000256" key="1">
    <source>
        <dbReference type="ARBA" id="ARBA00001798"/>
    </source>
</evidence>
<evidence type="ECO:0000259" key="10">
    <source>
        <dbReference type="PROSITE" id="PS51873"/>
    </source>
</evidence>
<evidence type="ECO:0000256" key="5">
    <source>
        <dbReference type="ARBA" id="ARBA00022737"/>
    </source>
</evidence>
<evidence type="ECO:0000256" key="7">
    <source>
        <dbReference type="ARBA" id="ARBA00022786"/>
    </source>
</evidence>
<gene>
    <name evidence="11" type="ORF">PG999_008999</name>
</gene>
<name>A0AAW0QNB0_9PEZI</name>
<keyword evidence="6" id="KW-0863">Zinc-finger</keyword>
<evidence type="ECO:0000313" key="12">
    <source>
        <dbReference type="Proteomes" id="UP001392437"/>
    </source>
</evidence>
<keyword evidence="12" id="KW-1185">Reference proteome</keyword>